<feature type="compositionally biased region" description="Polar residues" evidence="1">
    <location>
        <begin position="1"/>
        <end position="18"/>
    </location>
</feature>
<accession>A0A940PUF6</accession>
<gene>
    <name evidence="2" type="ORF">JOF28_000726</name>
</gene>
<proteinExistence type="predicted"/>
<evidence type="ECO:0000313" key="2">
    <source>
        <dbReference type="EMBL" id="MBP1325494.1"/>
    </source>
</evidence>
<evidence type="ECO:0000313" key="3">
    <source>
        <dbReference type="Proteomes" id="UP000675163"/>
    </source>
</evidence>
<dbReference type="EMBL" id="JAFIDA010000001">
    <property type="protein sequence ID" value="MBP1325494.1"/>
    <property type="molecule type" value="Genomic_DNA"/>
</dbReference>
<dbReference type="AlphaFoldDB" id="A0A940PUF6"/>
<feature type="region of interest" description="Disordered" evidence="1">
    <location>
        <begin position="1"/>
        <end position="25"/>
    </location>
</feature>
<dbReference type="RefSeq" id="WP_209704517.1">
    <property type="nucleotide sequence ID" value="NZ_JAFIDA010000001.1"/>
</dbReference>
<name>A0A940PUF6_9MICO</name>
<protein>
    <submittedName>
        <fullName evidence="2">Uncharacterized protein</fullName>
    </submittedName>
</protein>
<dbReference type="Proteomes" id="UP000675163">
    <property type="component" value="Unassembled WGS sequence"/>
</dbReference>
<organism evidence="2 3">
    <name type="scientific">Leucobacter exalbidus</name>
    <dbReference type="NCBI Taxonomy" id="662960"/>
    <lineage>
        <taxon>Bacteria</taxon>
        <taxon>Bacillati</taxon>
        <taxon>Actinomycetota</taxon>
        <taxon>Actinomycetes</taxon>
        <taxon>Micrococcales</taxon>
        <taxon>Microbacteriaceae</taxon>
        <taxon>Leucobacter</taxon>
    </lineage>
</organism>
<comment type="caution">
    <text evidence="2">The sequence shown here is derived from an EMBL/GenBank/DDBJ whole genome shotgun (WGS) entry which is preliminary data.</text>
</comment>
<evidence type="ECO:0000256" key="1">
    <source>
        <dbReference type="SAM" id="MobiDB-lite"/>
    </source>
</evidence>
<sequence>MVSTTVQSLQQRITQMQPTRLPERNLPTHPGLGPVLPGGAIHAGSSYSVRGSWQLALAFLTEASSAGAWCGVIGCPSFGAEAAAAMGVALDRCILIPSPGAHGFALAGALSEILTVTLLHAPAQVPAGVAERIAARLREHQSALVVTGDWPNTAATLEVTASRWEGLEHGFGRLRARTLGVATRSTRGTAHHTLRFADGALATAPPTRVRP</sequence>
<reference evidence="2" key="1">
    <citation type="submission" date="2021-02" db="EMBL/GenBank/DDBJ databases">
        <title>Sequencing the genomes of 1000 actinobacteria strains.</title>
        <authorList>
            <person name="Klenk H.-P."/>
        </authorList>
    </citation>
    <scope>NUCLEOTIDE SEQUENCE</scope>
    <source>
        <strain evidence="2">DSM 22850</strain>
    </source>
</reference>
<keyword evidence="3" id="KW-1185">Reference proteome</keyword>